<dbReference type="Proteomes" id="UP000547879">
    <property type="component" value="Unassembled WGS sequence"/>
</dbReference>
<evidence type="ECO:0000313" key="2">
    <source>
        <dbReference type="EMBL" id="MBB6164728.1"/>
    </source>
</evidence>
<dbReference type="EMBL" id="JACHEG010000006">
    <property type="protein sequence ID" value="MBB6164728.1"/>
    <property type="molecule type" value="Genomic_DNA"/>
</dbReference>
<keyword evidence="1" id="KW-1133">Transmembrane helix</keyword>
<comment type="caution">
    <text evidence="2">The sequence shown here is derived from an EMBL/GenBank/DDBJ whole genome shotgun (WGS) entry which is preliminary data.</text>
</comment>
<dbReference type="AlphaFoldDB" id="A0A7X0D241"/>
<accession>A0A7X0D241</accession>
<keyword evidence="1" id="KW-0472">Membrane</keyword>
<dbReference type="RefSeq" id="WP_313199397.1">
    <property type="nucleotide sequence ID" value="NZ_JBCEBP010000013.1"/>
</dbReference>
<evidence type="ECO:0000256" key="1">
    <source>
        <dbReference type="SAM" id="Phobius"/>
    </source>
</evidence>
<organism evidence="2 3">
    <name type="scientific">Rhizobium wenxiniae</name>
    <dbReference type="NCBI Taxonomy" id="1737357"/>
    <lineage>
        <taxon>Bacteria</taxon>
        <taxon>Pseudomonadati</taxon>
        <taxon>Pseudomonadota</taxon>
        <taxon>Alphaproteobacteria</taxon>
        <taxon>Hyphomicrobiales</taxon>
        <taxon>Rhizobiaceae</taxon>
        <taxon>Rhizobium/Agrobacterium group</taxon>
        <taxon>Rhizobium</taxon>
    </lineage>
</organism>
<protein>
    <submittedName>
        <fullName evidence="2">Uncharacterized protein</fullName>
    </submittedName>
</protein>
<proteinExistence type="predicted"/>
<evidence type="ECO:0000313" key="3">
    <source>
        <dbReference type="Proteomes" id="UP000547879"/>
    </source>
</evidence>
<name>A0A7X0D241_9HYPH</name>
<gene>
    <name evidence="2" type="ORF">HNQ72_004573</name>
</gene>
<reference evidence="2 3" key="1">
    <citation type="submission" date="2020-08" db="EMBL/GenBank/DDBJ databases">
        <title>Genomic Encyclopedia of Type Strains, Phase IV (KMG-IV): sequencing the most valuable type-strain genomes for metagenomic binning, comparative biology and taxonomic classification.</title>
        <authorList>
            <person name="Goeker M."/>
        </authorList>
    </citation>
    <scope>NUCLEOTIDE SEQUENCE [LARGE SCALE GENOMIC DNA]</scope>
    <source>
        <strain evidence="2 3">DSM 100734</strain>
    </source>
</reference>
<keyword evidence="1" id="KW-0812">Transmembrane</keyword>
<feature type="transmembrane region" description="Helical" evidence="1">
    <location>
        <begin position="23"/>
        <end position="46"/>
    </location>
</feature>
<sequence>MKPVNEQFPNIPLPTRSVGDGKFVIVSCIIACSIISVLAVVAILSIHF</sequence>
<keyword evidence="3" id="KW-1185">Reference proteome</keyword>